<evidence type="ECO:0000256" key="6">
    <source>
        <dbReference type="ARBA" id="ARBA00022989"/>
    </source>
</evidence>
<evidence type="ECO:0000256" key="5">
    <source>
        <dbReference type="ARBA" id="ARBA00022692"/>
    </source>
</evidence>
<feature type="region of interest" description="Disordered" evidence="8">
    <location>
        <begin position="274"/>
        <end position="297"/>
    </location>
</feature>
<evidence type="ECO:0000313" key="11">
    <source>
        <dbReference type="Proteomes" id="UP001056648"/>
    </source>
</evidence>
<dbReference type="InterPro" id="IPR011606">
    <property type="entry name" value="Brnchd-chn_aa_trnsp_permease"/>
</dbReference>
<accession>A0ABY4VXB0</accession>
<feature type="transmembrane region" description="Helical" evidence="9">
    <location>
        <begin position="161"/>
        <end position="184"/>
    </location>
</feature>
<evidence type="ECO:0000256" key="4">
    <source>
        <dbReference type="ARBA" id="ARBA00022475"/>
    </source>
</evidence>
<feature type="transmembrane region" description="Helical" evidence="9">
    <location>
        <begin position="190"/>
        <end position="206"/>
    </location>
</feature>
<dbReference type="EMBL" id="CP098736">
    <property type="protein sequence ID" value="USE80832.1"/>
    <property type="molecule type" value="Genomic_DNA"/>
</dbReference>
<organism evidence="10 11">
    <name type="scientific">Cupriavidus gilardii</name>
    <dbReference type="NCBI Taxonomy" id="82541"/>
    <lineage>
        <taxon>Bacteria</taxon>
        <taxon>Pseudomonadati</taxon>
        <taxon>Pseudomonadota</taxon>
        <taxon>Betaproteobacteria</taxon>
        <taxon>Burkholderiales</taxon>
        <taxon>Burkholderiaceae</taxon>
        <taxon>Cupriavidus</taxon>
    </lineage>
</organism>
<reference evidence="10" key="1">
    <citation type="submission" date="2022-06" db="EMBL/GenBank/DDBJ databases">
        <title>Complete genome sequence and characterization of Cupriavidus gilardii QJ1 isolated from contaminating cells.</title>
        <authorList>
            <person name="Qi J."/>
        </authorList>
    </citation>
    <scope>NUCLEOTIDE SEQUENCE</scope>
    <source>
        <strain evidence="10">QJ1</strain>
    </source>
</reference>
<evidence type="ECO:0000256" key="8">
    <source>
        <dbReference type="SAM" id="MobiDB-lite"/>
    </source>
</evidence>
<proteinExistence type="inferred from homology"/>
<dbReference type="PANTHER" id="PTHR34979">
    <property type="entry name" value="INNER MEMBRANE PROTEIN YGAZ"/>
    <property type="match status" value="1"/>
</dbReference>
<comment type="subcellular location">
    <subcellularLocation>
        <location evidence="1">Cell membrane</location>
        <topology evidence="1">Multi-pass membrane protein</topology>
    </subcellularLocation>
</comment>
<feature type="compositionally biased region" description="Low complexity" evidence="8">
    <location>
        <begin position="282"/>
        <end position="297"/>
    </location>
</feature>
<protein>
    <submittedName>
        <fullName evidence="10">AzlC family ABC transporter permease</fullName>
    </submittedName>
</protein>
<keyword evidence="5 9" id="KW-0812">Transmembrane</keyword>
<dbReference type="RefSeq" id="WP_252253519.1">
    <property type="nucleotide sequence ID" value="NZ_CP098736.1"/>
</dbReference>
<evidence type="ECO:0000313" key="10">
    <source>
        <dbReference type="EMBL" id="USE80832.1"/>
    </source>
</evidence>
<feature type="transmembrane region" description="Helical" evidence="9">
    <location>
        <begin position="235"/>
        <end position="260"/>
    </location>
</feature>
<keyword evidence="7 9" id="KW-0472">Membrane</keyword>
<evidence type="ECO:0000256" key="7">
    <source>
        <dbReference type="ARBA" id="ARBA00023136"/>
    </source>
</evidence>
<dbReference type="PANTHER" id="PTHR34979:SF1">
    <property type="entry name" value="INNER MEMBRANE PROTEIN YGAZ"/>
    <property type="match status" value="1"/>
</dbReference>
<dbReference type="Pfam" id="PF03591">
    <property type="entry name" value="AzlC"/>
    <property type="match status" value="1"/>
</dbReference>
<evidence type="ECO:0000256" key="1">
    <source>
        <dbReference type="ARBA" id="ARBA00004651"/>
    </source>
</evidence>
<dbReference type="Proteomes" id="UP001056648">
    <property type="component" value="Chromosome 2"/>
</dbReference>
<evidence type="ECO:0000256" key="9">
    <source>
        <dbReference type="SAM" id="Phobius"/>
    </source>
</evidence>
<feature type="transmembrane region" description="Helical" evidence="9">
    <location>
        <begin position="98"/>
        <end position="118"/>
    </location>
</feature>
<gene>
    <name evidence="10" type="ORF">NDR89_13880</name>
</gene>
<name>A0ABY4VXB0_9BURK</name>
<comment type="similarity">
    <text evidence="2">Belongs to the AzlC family.</text>
</comment>
<evidence type="ECO:0000256" key="3">
    <source>
        <dbReference type="ARBA" id="ARBA00022448"/>
    </source>
</evidence>
<keyword evidence="6 9" id="KW-1133">Transmembrane helix</keyword>
<sequence>MTSPRPPAWLRLWHRATQGVLHHLWTRFPPAERTGFLAGARRFAPSLPATFSWGLVTGVAMSKSVMTVPEAIGMSLLVYAGSAQLAVLPLFAAGMPLWTIWLTAAVVNLRFVIFSAALQPHFSYLPLWRRTVLGSFNGDLHFVFFMQRYQTPGYEPGKEGYFWGMALVNFVMWQVSSLAGILLASLFPDSWGLALAGTLALIPVMVSTINSRSTLMAVAVSAVLALFFFDLPYRLGLVVAVAGAIAAGMASDQMAARATLRGIERKRRRIKAAGTRHVDNNAGSQASHAASSAEDRA</sequence>
<keyword evidence="4" id="KW-1003">Cell membrane</keyword>
<evidence type="ECO:0000256" key="2">
    <source>
        <dbReference type="ARBA" id="ARBA00010735"/>
    </source>
</evidence>
<feature type="transmembrane region" description="Helical" evidence="9">
    <location>
        <begin position="71"/>
        <end position="92"/>
    </location>
</feature>
<keyword evidence="3" id="KW-0813">Transport</keyword>
<keyword evidence="11" id="KW-1185">Reference proteome</keyword>